<dbReference type="EMBL" id="NATQ01000100">
    <property type="protein sequence ID" value="OQX90118.1"/>
    <property type="molecule type" value="Genomic_DNA"/>
</dbReference>
<comment type="caution">
    <text evidence="1">The sequence shown here is derived from an EMBL/GenBank/DDBJ whole genome shotgun (WGS) entry which is preliminary data.</text>
</comment>
<evidence type="ECO:0000313" key="1">
    <source>
        <dbReference type="EMBL" id="OQX90118.1"/>
    </source>
</evidence>
<organism evidence="1 2">
    <name type="scientific">Candidatus Coatesbacteria bacterium 4484_99</name>
    <dbReference type="NCBI Taxonomy" id="1970774"/>
    <lineage>
        <taxon>Bacteria</taxon>
        <taxon>Candidatus Coatesiibacteriota</taxon>
    </lineage>
</organism>
<reference evidence="2" key="1">
    <citation type="submission" date="2017-03" db="EMBL/GenBank/DDBJ databases">
        <title>Novel pathways for hydrocarbon cycling and metabolic interdependencies in hydrothermal sediment communities.</title>
        <authorList>
            <person name="Dombrowski N."/>
            <person name="Seitz K."/>
            <person name="Teske A."/>
            <person name="Baker B."/>
        </authorList>
    </citation>
    <scope>NUCLEOTIDE SEQUENCE [LARGE SCALE GENOMIC DNA]</scope>
</reference>
<gene>
    <name evidence="1" type="ORF">B6D57_04815</name>
</gene>
<accession>A0A1W9RZV3</accession>
<protein>
    <submittedName>
        <fullName evidence="1">Uncharacterized protein</fullName>
    </submittedName>
</protein>
<dbReference type="Proteomes" id="UP000192611">
    <property type="component" value="Unassembled WGS sequence"/>
</dbReference>
<sequence>MSSDNIDEILKKTVKSGDVSLAIPNLIALNAMRTIASNEDIDDTERLILTVWVLENQHSERLLDFRDNPPSRGELAKTAMKIDIENIHHYIACLEEIEKLLGGKK</sequence>
<dbReference type="AlphaFoldDB" id="A0A1W9RZV3"/>
<evidence type="ECO:0000313" key="2">
    <source>
        <dbReference type="Proteomes" id="UP000192611"/>
    </source>
</evidence>
<proteinExistence type="predicted"/>
<name>A0A1W9RZV3_9BACT</name>